<organism evidence="5 6">
    <name type="scientific">Chelonia mydas</name>
    <name type="common">Green sea-turtle</name>
    <name type="synonym">Chelonia agassizi</name>
    <dbReference type="NCBI Taxonomy" id="8469"/>
    <lineage>
        <taxon>Eukaryota</taxon>
        <taxon>Metazoa</taxon>
        <taxon>Chordata</taxon>
        <taxon>Craniata</taxon>
        <taxon>Vertebrata</taxon>
        <taxon>Euteleostomi</taxon>
        <taxon>Archelosauria</taxon>
        <taxon>Testudinata</taxon>
        <taxon>Testudines</taxon>
        <taxon>Cryptodira</taxon>
        <taxon>Durocryptodira</taxon>
        <taxon>Americhelydia</taxon>
        <taxon>Chelonioidea</taxon>
        <taxon>Cheloniidae</taxon>
        <taxon>Chelonia</taxon>
    </lineage>
</organism>
<dbReference type="SUPFAM" id="SSF48371">
    <property type="entry name" value="ARM repeat"/>
    <property type="match status" value="1"/>
</dbReference>
<dbReference type="AlphaFoldDB" id="M7B0G7"/>
<dbReference type="PANTHER" id="PTHR23120">
    <property type="entry name" value="MAESTRO-RELATED HEAT DOMAIN-CONTAINING"/>
    <property type="match status" value="1"/>
</dbReference>
<dbReference type="GO" id="GO:0005737">
    <property type="term" value="C:cytoplasm"/>
    <property type="evidence" value="ECO:0007669"/>
    <property type="project" value="TreeGrafter"/>
</dbReference>
<dbReference type="PANTHER" id="PTHR23120:SF22">
    <property type="entry name" value="MAESTRO HEAT-LIKE REPEAT-CONTAINING PROTEIN FAMILY MEMBER 2B"/>
    <property type="match status" value="1"/>
</dbReference>
<feature type="domain" description="MROH2B-like HEAT-repeats" evidence="3">
    <location>
        <begin position="213"/>
        <end position="403"/>
    </location>
</feature>
<dbReference type="InterPro" id="IPR045206">
    <property type="entry name" value="Maestro_heat-like_prot"/>
</dbReference>
<dbReference type="Pfam" id="PF23210">
    <property type="entry name" value="HEAT_Maestro_2"/>
    <property type="match status" value="1"/>
</dbReference>
<dbReference type="Pfam" id="PF23221">
    <property type="entry name" value="HEAT_MROH2B_1st"/>
    <property type="match status" value="1"/>
</dbReference>
<evidence type="ECO:0000259" key="4">
    <source>
        <dbReference type="Pfam" id="PF23221"/>
    </source>
</evidence>
<feature type="region of interest" description="Disordered" evidence="2">
    <location>
        <begin position="424"/>
        <end position="456"/>
    </location>
</feature>
<evidence type="ECO:0000313" key="5">
    <source>
        <dbReference type="EMBL" id="EMP30539.1"/>
    </source>
</evidence>
<protein>
    <submittedName>
        <fullName evidence="5">HEAT repeat-containing protein 7B1</fullName>
    </submittedName>
</protein>
<gene>
    <name evidence="5" type="ORF">UY3_12327</name>
</gene>
<dbReference type="EMBL" id="KB549351">
    <property type="protein sequence ID" value="EMP30539.1"/>
    <property type="molecule type" value="Genomic_DNA"/>
</dbReference>
<feature type="domain" description="MROH2B-like N-terminal HEAT-repeats" evidence="4">
    <location>
        <begin position="46"/>
        <end position="209"/>
    </location>
</feature>
<dbReference type="eggNOG" id="KOG2032">
    <property type="taxonomic scope" value="Eukaryota"/>
</dbReference>
<proteinExistence type="predicted"/>
<evidence type="ECO:0000256" key="2">
    <source>
        <dbReference type="SAM" id="MobiDB-lite"/>
    </source>
</evidence>
<evidence type="ECO:0000256" key="1">
    <source>
        <dbReference type="ARBA" id="ARBA00022737"/>
    </source>
</evidence>
<dbReference type="InterPro" id="IPR055408">
    <property type="entry name" value="HEAT_MROH2B-like"/>
</dbReference>
<keyword evidence="1" id="KW-0677">Repeat</keyword>
<dbReference type="InterPro" id="IPR016024">
    <property type="entry name" value="ARM-type_fold"/>
</dbReference>
<dbReference type="Gene3D" id="1.25.10.10">
    <property type="entry name" value="Leucine-rich Repeat Variant"/>
    <property type="match status" value="1"/>
</dbReference>
<evidence type="ECO:0000259" key="3">
    <source>
        <dbReference type="Pfam" id="PF23210"/>
    </source>
</evidence>
<reference evidence="6" key="1">
    <citation type="journal article" date="2013" name="Nat. Genet.">
        <title>The draft genomes of soft-shell turtle and green sea turtle yield insights into the development and evolution of the turtle-specific body plan.</title>
        <authorList>
            <person name="Wang Z."/>
            <person name="Pascual-Anaya J."/>
            <person name="Zadissa A."/>
            <person name="Li W."/>
            <person name="Niimura Y."/>
            <person name="Huang Z."/>
            <person name="Li C."/>
            <person name="White S."/>
            <person name="Xiong Z."/>
            <person name="Fang D."/>
            <person name="Wang B."/>
            <person name="Ming Y."/>
            <person name="Chen Y."/>
            <person name="Zheng Y."/>
            <person name="Kuraku S."/>
            <person name="Pignatelli M."/>
            <person name="Herrero J."/>
            <person name="Beal K."/>
            <person name="Nozawa M."/>
            <person name="Li Q."/>
            <person name="Wang J."/>
            <person name="Zhang H."/>
            <person name="Yu L."/>
            <person name="Shigenobu S."/>
            <person name="Wang J."/>
            <person name="Liu J."/>
            <person name="Flicek P."/>
            <person name="Searle S."/>
            <person name="Wang J."/>
            <person name="Kuratani S."/>
            <person name="Yin Y."/>
            <person name="Aken B."/>
            <person name="Zhang G."/>
            <person name="Irie N."/>
        </authorList>
    </citation>
    <scope>NUCLEOTIDE SEQUENCE [LARGE SCALE GENOMIC DNA]</scope>
</reference>
<name>M7B0G7_CHEMY</name>
<accession>M7B0G7</accession>
<sequence>MTDTVGQPSGGLHDWISNLLWLADEGDHKDIVARIMQAARVQPAVVASLLVQILQQDEEALSELQAAASDTLAALAGCCFGPVMRELQKHLRPFVLPAEFTLLTLGKVIAASVYRCVPFLGITLTTMQTMMRGIDDSRRRGAFCTALECTCGAISTYLRSWERSTYPQITLQRFSAYLLPMYQHLISVWLPSEDTEVKLAVLKALGPMLNILLPRKDLQNQIYGDIPLLLAQYRENIEAFYITKVLGQILQASSSNNPIPEVHVEALSHTLSYQVTSKAQRPYRLCRENHTEISHIFLQLARSHPSELLGIFHRKLEMGRGDTRVGILALMSDVIGAEVPGMPSWKHLCIKSVKSVLTDGSPRVRVAVLQAIGMLVTAGYLDKVEGWPLNYIALQLAVSANSLLVPSMERTHPQILANGFTPEMPAGPSPHSLPNVTTGFWPARPQHGTHSPPDPG</sequence>
<dbReference type="InterPro" id="IPR011989">
    <property type="entry name" value="ARM-like"/>
</dbReference>
<keyword evidence="6" id="KW-1185">Reference proteome</keyword>
<evidence type="ECO:0000313" key="6">
    <source>
        <dbReference type="Proteomes" id="UP000031443"/>
    </source>
</evidence>
<dbReference type="InterPro" id="IPR056282">
    <property type="entry name" value="MROH2B-like_N_HEAT"/>
</dbReference>
<dbReference type="Proteomes" id="UP000031443">
    <property type="component" value="Unassembled WGS sequence"/>
</dbReference>